<dbReference type="Proteomes" id="UP000499080">
    <property type="component" value="Unassembled WGS sequence"/>
</dbReference>
<evidence type="ECO:0000313" key="2">
    <source>
        <dbReference type="Proteomes" id="UP000499080"/>
    </source>
</evidence>
<dbReference type="EMBL" id="BGPR01000261">
    <property type="protein sequence ID" value="GBM08764.1"/>
    <property type="molecule type" value="Genomic_DNA"/>
</dbReference>
<organism evidence="1 2">
    <name type="scientific">Araneus ventricosus</name>
    <name type="common">Orbweaver spider</name>
    <name type="synonym">Epeira ventricosa</name>
    <dbReference type="NCBI Taxonomy" id="182803"/>
    <lineage>
        <taxon>Eukaryota</taxon>
        <taxon>Metazoa</taxon>
        <taxon>Ecdysozoa</taxon>
        <taxon>Arthropoda</taxon>
        <taxon>Chelicerata</taxon>
        <taxon>Arachnida</taxon>
        <taxon>Araneae</taxon>
        <taxon>Araneomorphae</taxon>
        <taxon>Entelegynae</taxon>
        <taxon>Araneoidea</taxon>
        <taxon>Araneidae</taxon>
        <taxon>Araneus</taxon>
    </lineage>
</organism>
<reference evidence="1 2" key="1">
    <citation type="journal article" date="2019" name="Sci. Rep.">
        <title>Orb-weaving spider Araneus ventricosus genome elucidates the spidroin gene catalogue.</title>
        <authorList>
            <person name="Kono N."/>
            <person name="Nakamura H."/>
            <person name="Ohtoshi R."/>
            <person name="Moran D.A.P."/>
            <person name="Shinohara A."/>
            <person name="Yoshida Y."/>
            <person name="Fujiwara M."/>
            <person name="Mori M."/>
            <person name="Tomita M."/>
            <person name="Arakawa K."/>
        </authorList>
    </citation>
    <scope>NUCLEOTIDE SEQUENCE [LARGE SCALE GENOMIC DNA]</scope>
</reference>
<sequence>MLFARCVSLMAGKRVLQRFFTDGQANKPRQWQPFWRQNEGSRTRDIMVLSLLETEPSSEFYMTTHPVRKGITTKLLERGISLFGVFTAVQADKLIYAERY</sequence>
<dbReference type="AlphaFoldDB" id="A0A4Y2CYF2"/>
<gene>
    <name evidence="1" type="ORF">AVEN_966_1</name>
</gene>
<proteinExistence type="predicted"/>
<keyword evidence="2" id="KW-1185">Reference proteome</keyword>
<accession>A0A4Y2CYF2</accession>
<protein>
    <submittedName>
        <fullName evidence="1">Uncharacterized protein</fullName>
    </submittedName>
</protein>
<evidence type="ECO:0000313" key="1">
    <source>
        <dbReference type="EMBL" id="GBM08764.1"/>
    </source>
</evidence>
<comment type="caution">
    <text evidence="1">The sequence shown here is derived from an EMBL/GenBank/DDBJ whole genome shotgun (WGS) entry which is preliminary data.</text>
</comment>
<name>A0A4Y2CYF2_ARAVE</name>